<proteinExistence type="predicted"/>
<gene>
    <name evidence="1" type="ORF">IC230_08335</name>
</gene>
<dbReference type="EMBL" id="JACXAA010000002">
    <property type="protein sequence ID" value="MBD2752894.1"/>
    <property type="molecule type" value="Genomic_DNA"/>
</dbReference>
<dbReference type="Proteomes" id="UP000653797">
    <property type="component" value="Unassembled WGS sequence"/>
</dbReference>
<organism evidence="1 2">
    <name type="scientific">Spirosoma validum</name>
    <dbReference type="NCBI Taxonomy" id="2771355"/>
    <lineage>
        <taxon>Bacteria</taxon>
        <taxon>Pseudomonadati</taxon>
        <taxon>Bacteroidota</taxon>
        <taxon>Cytophagia</taxon>
        <taxon>Cytophagales</taxon>
        <taxon>Cytophagaceae</taxon>
        <taxon>Spirosoma</taxon>
    </lineage>
</organism>
<evidence type="ECO:0000313" key="1">
    <source>
        <dbReference type="EMBL" id="MBD2752894.1"/>
    </source>
</evidence>
<accession>A0A927B008</accession>
<name>A0A927B008_9BACT</name>
<evidence type="ECO:0000313" key="2">
    <source>
        <dbReference type="Proteomes" id="UP000653797"/>
    </source>
</evidence>
<comment type="caution">
    <text evidence="1">The sequence shown here is derived from an EMBL/GenBank/DDBJ whole genome shotgun (WGS) entry which is preliminary data.</text>
</comment>
<sequence>MQASPPLSNLQLELLKVFSRNVPDEDLKEIKTMLSNYFAQKAANLADDVWEEEGLTEEKMTEWRQTHLRTAYKVRQKGHTQS</sequence>
<dbReference type="RefSeq" id="WP_191038508.1">
    <property type="nucleotide sequence ID" value="NZ_JACXAA010000002.1"/>
</dbReference>
<keyword evidence="2" id="KW-1185">Reference proteome</keyword>
<reference evidence="1" key="1">
    <citation type="submission" date="2020-09" db="EMBL/GenBank/DDBJ databases">
        <authorList>
            <person name="Kim M.K."/>
        </authorList>
    </citation>
    <scope>NUCLEOTIDE SEQUENCE</scope>
    <source>
        <strain evidence="1">BT704</strain>
    </source>
</reference>
<protein>
    <submittedName>
        <fullName evidence="1">Uncharacterized protein</fullName>
    </submittedName>
</protein>
<dbReference type="AlphaFoldDB" id="A0A927B008"/>